<feature type="compositionally biased region" description="Basic residues" evidence="1">
    <location>
        <begin position="23"/>
        <end position="33"/>
    </location>
</feature>
<organism evidence="2 3">
    <name type="scientific">Triparma retinervis</name>
    <dbReference type="NCBI Taxonomy" id="2557542"/>
    <lineage>
        <taxon>Eukaryota</taxon>
        <taxon>Sar</taxon>
        <taxon>Stramenopiles</taxon>
        <taxon>Ochrophyta</taxon>
        <taxon>Bolidophyceae</taxon>
        <taxon>Parmales</taxon>
        <taxon>Triparmaceae</taxon>
        <taxon>Triparma</taxon>
    </lineage>
</organism>
<sequence>MAAGGGAQGAQGTHSPPREKETKMKKKKKKRKRLGEENRGLAILGDIARELIELRWALYEIVTTDEGGEEIMKGKIESRIERIKGLGCSREIEHIPKTANIARDDLDRLRESIRALGRGGGGWEGGVENLCRADECYFRMYYMAAVGGGGG</sequence>
<evidence type="ECO:0000313" key="2">
    <source>
        <dbReference type="EMBL" id="GMH52867.1"/>
    </source>
</evidence>
<keyword evidence="3" id="KW-1185">Reference proteome</keyword>
<name>A0A9W6ZKB4_9STRA</name>
<feature type="region of interest" description="Disordered" evidence="1">
    <location>
        <begin position="1"/>
        <end position="34"/>
    </location>
</feature>
<feature type="non-terminal residue" evidence="2">
    <location>
        <position position="151"/>
    </location>
</feature>
<evidence type="ECO:0000313" key="3">
    <source>
        <dbReference type="Proteomes" id="UP001165082"/>
    </source>
</evidence>
<gene>
    <name evidence="2" type="ORF">TrRE_jg13366</name>
</gene>
<comment type="caution">
    <text evidence="2">The sequence shown here is derived from an EMBL/GenBank/DDBJ whole genome shotgun (WGS) entry which is preliminary data.</text>
</comment>
<evidence type="ECO:0000256" key="1">
    <source>
        <dbReference type="SAM" id="MobiDB-lite"/>
    </source>
</evidence>
<protein>
    <submittedName>
        <fullName evidence="2">Uncharacterized protein</fullName>
    </submittedName>
</protein>
<dbReference type="OrthoDB" id="10596274at2759"/>
<reference evidence="2" key="1">
    <citation type="submission" date="2022-07" db="EMBL/GenBank/DDBJ databases">
        <title>Genome analysis of Parmales, a sister group of diatoms, reveals the evolutionary specialization of diatoms from phago-mixotrophs to photoautotrophs.</title>
        <authorList>
            <person name="Ban H."/>
            <person name="Sato S."/>
            <person name="Yoshikawa S."/>
            <person name="Kazumasa Y."/>
            <person name="Nakamura Y."/>
            <person name="Ichinomiya M."/>
            <person name="Saitoh K."/>
            <person name="Sato N."/>
            <person name="Blanc-Mathieu R."/>
            <person name="Endo H."/>
            <person name="Kuwata A."/>
            <person name="Ogata H."/>
        </authorList>
    </citation>
    <scope>NUCLEOTIDE SEQUENCE</scope>
</reference>
<dbReference type="Proteomes" id="UP001165082">
    <property type="component" value="Unassembled WGS sequence"/>
</dbReference>
<dbReference type="EMBL" id="BRXZ01002038">
    <property type="protein sequence ID" value="GMH52867.1"/>
    <property type="molecule type" value="Genomic_DNA"/>
</dbReference>
<proteinExistence type="predicted"/>
<dbReference type="AlphaFoldDB" id="A0A9W6ZKB4"/>
<accession>A0A9W6ZKB4</accession>